<feature type="active site" evidence="10 11">
    <location>
        <position position="119"/>
    </location>
</feature>
<dbReference type="Proteomes" id="UP000198906">
    <property type="component" value="Unassembled WGS sequence"/>
</dbReference>
<evidence type="ECO:0000256" key="5">
    <source>
        <dbReference type="ARBA" id="ARBA00022723"/>
    </source>
</evidence>
<feature type="domain" description="Nudix hydrolase" evidence="13">
    <location>
        <begin position="33"/>
        <end position="169"/>
    </location>
</feature>
<feature type="binding site" evidence="10">
    <location>
        <position position="72"/>
    </location>
    <ligand>
        <name>Mn(2+)</name>
        <dbReference type="ChEBI" id="CHEBI:29035"/>
    </ligand>
</feature>
<keyword evidence="7 10" id="KW-0464">Manganese</keyword>
<evidence type="ECO:0000256" key="8">
    <source>
        <dbReference type="ARBA" id="ARBA00023229"/>
    </source>
</evidence>
<dbReference type="InterPro" id="IPR015797">
    <property type="entry name" value="NUDIX_hydrolase-like_dom_sf"/>
</dbReference>
<dbReference type="RefSeq" id="WP_091454685.1">
    <property type="nucleotide sequence ID" value="NZ_FMHU01000001.1"/>
</dbReference>
<keyword evidence="9 10" id="KW-0413">Isomerase</keyword>
<dbReference type="PIRSF" id="PIRSF018427">
    <property type="entry name" value="Isopntndiph_ism"/>
    <property type="match status" value="1"/>
</dbReference>
<evidence type="ECO:0000256" key="12">
    <source>
        <dbReference type="SAM" id="MobiDB-lite"/>
    </source>
</evidence>
<dbReference type="Pfam" id="PF00293">
    <property type="entry name" value="NUDIX"/>
    <property type="match status" value="1"/>
</dbReference>
<dbReference type="GO" id="GO:0005737">
    <property type="term" value="C:cytoplasm"/>
    <property type="evidence" value="ECO:0007669"/>
    <property type="project" value="UniProtKB-SubCell"/>
</dbReference>
<feature type="binding site" evidence="10">
    <location>
        <position position="90"/>
    </location>
    <ligand>
        <name>Mg(2+)</name>
        <dbReference type="ChEBI" id="CHEBI:18420"/>
    </ligand>
</feature>
<dbReference type="InterPro" id="IPR000086">
    <property type="entry name" value="NUDIX_hydrolase_dom"/>
</dbReference>
<keyword evidence="4 10" id="KW-0963">Cytoplasm</keyword>
<accession>A0A1C6RH02</accession>
<keyword evidence="8 10" id="KW-0414">Isoprene biosynthesis</keyword>
<comment type="function">
    <text evidence="10">Catalyzes the 1,3-allylic rearrangement of the homoallylic substrate isopentenyl (IPP) to its highly electrophilic allylic isomer, dimethylallyl diphosphate (DMAPP).</text>
</comment>
<dbReference type="STRING" id="47866.GA0074694_1601"/>
<feature type="binding site" evidence="10">
    <location>
        <position position="35"/>
    </location>
    <ligand>
        <name>Mn(2+)</name>
        <dbReference type="ChEBI" id="CHEBI:29035"/>
    </ligand>
</feature>
<protein>
    <recommendedName>
        <fullName evidence="3 10">Isopentenyl-diphosphate Delta-isomerase</fullName>
        <shortName evidence="10">IPP isomerase</shortName>
        <ecNumber evidence="3 10">5.3.3.2</ecNumber>
    </recommendedName>
    <alternativeName>
        <fullName evidence="10">IPP:DMAPP isomerase</fullName>
    </alternativeName>
    <alternativeName>
        <fullName evidence="10">Isopentenyl pyrophosphate isomerase</fullName>
    </alternativeName>
</protein>
<dbReference type="PANTHER" id="PTHR10885:SF0">
    <property type="entry name" value="ISOPENTENYL-DIPHOSPHATE DELTA-ISOMERASE"/>
    <property type="match status" value="1"/>
</dbReference>
<dbReference type="EMBL" id="FMHU01000001">
    <property type="protein sequence ID" value="SCL16372.1"/>
    <property type="molecule type" value="Genomic_DNA"/>
</dbReference>
<evidence type="ECO:0000256" key="7">
    <source>
        <dbReference type="ARBA" id="ARBA00023211"/>
    </source>
</evidence>
<feature type="active site" evidence="10 11">
    <location>
        <position position="70"/>
    </location>
</feature>
<evidence type="ECO:0000256" key="6">
    <source>
        <dbReference type="ARBA" id="ARBA00022842"/>
    </source>
</evidence>
<keyword evidence="5 10" id="KW-0479">Metal-binding</keyword>
<dbReference type="GO" id="GO:0050992">
    <property type="term" value="P:dimethylallyl diphosphate biosynthetic process"/>
    <property type="evidence" value="ECO:0007669"/>
    <property type="project" value="UniProtKB-UniRule"/>
</dbReference>
<evidence type="ECO:0000256" key="1">
    <source>
        <dbReference type="ARBA" id="ARBA00004826"/>
    </source>
</evidence>
<dbReference type="HAMAP" id="MF_00202">
    <property type="entry name" value="Idi"/>
    <property type="match status" value="1"/>
</dbReference>
<comment type="cofactor">
    <cofactor evidence="10">
        <name>Mn(2+)</name>
        <dbReference type="ChEBI" id="CHEBI:29035"/>
    </cofactor>
    <text evidence="10">Binds 1 Mn(2+) ion per subunit.</text>
</comment>
<dbReference type="InterPro" id="IPR011876">
    <property type="entry name" value="IsopentenylPP_isomerase_typ1"/>
</dbReference>
<dbReference type="GO" id="GO:0046872">
    <property type="term" value="F:metal ion binding"/>
    <property type="evidence" value="ECO:0007669"/>
    <property type="project" value="UniProtKB-KW"/>
</dbReference>
<evidence type="ECO:0000256" key="4">
    <source>
        <dbReference type="ARBA" id="ARBA00022490"/>
    </source>
</evidence>
<evidence type="ECO:0000256" key="2">
    <source>
        <dbReference type="ARBA" id="ARBA00007579"/>
    </source>
</evidence>
<dbReference type="PROSITE" id="PS51462">
    <property type="entry name" value="NUDIX"/>
    <property type="match status" value="1"/>
</dbReference>
<proteinExistence type="inferred from homology"/>
<comment type="pathway">
    <text evidence="1 10">Isoprenoid biosynthesis; dimethylallyl diphosphate biosynthesis; dimethylallyl diphosphate from isopentenyl diphosphate: step 1/1.</text>
</comment>
<name>A0A1C6RH02_9ACTN</name>
<comment type="similarity">
    <text evidence="2 10">Belongs to the IPP isomerase type 1 family.</text>
</comment>
<evidence type="ECO:0000256" key="10">
    <source>
        <dbReference type="HAMAP-Rule" id="MF_00202"/>
    </source>
</evidence>
<gene>
    <name evidence="10" type="primary">idi</name>
    <name evidence="14" type="ORF">GA0074694_1601</name>
</gene>
<evidence type="ECO:0000256" key="11">
    <source>
        <dbReference type="PIRSR" id="PIRSR018427-1"/>
    </source>
</evidence>
<feature type="binding site" evidence="10">
    <location>
        <position position="117"/>
    </location>
    <ligand>
        <name>Mn(2+)</name>
        <dbReference type="ChEBI" id="CHEBI:29035"/>
    </ligand>
</feature>
<reference evidence="15" key="1">
    <citation type="submission" date="2016-06" db="EMBL/GenBank/DDBJ databases">
        <authorList>
            <person name="Varghese N."/>
        </authorList>
    </citation>
    <scope>NUCLEOTIDE SEQUENCE [LARGE SCALE GENOMIC DNA]</scope>
    <source>
        <strain evidence="15">DSM 46123</strain>
    </source>
</reference>
<dbReference type="NCBIfam" id="NF002995">
    <property type="entry name" value="PRK03759.1"/>
    <property type="match status" value="1"/>
</dbReference>
<feature type="binding site" evidence="10">
    <location>
        <position position="119"/>
    </location>
    <ligand>
        <name>Mn(2+)</name>
        <dbReference type="ChEBI" id="CHEBI:29035"/>
    </ligand>
</feature>
<dbReference type="CDD" id="cd02885">
    <property type="entry name" value="NUDIX_IPP_Isomerase"/>
    <property type="match status" value="1"/>
</dbReference>
<dbReference type="GO" id="GO:0009240">
    <property type="term" value="P:isopentenyl diphosphate biosynthetic process"/>
    <property type="evidence" value="ECO:0007669"/>
    <property type="project" value="TreeGrafter"/>
</dbReference>
<dbReference type="Gene3D" id="3.90.79.10">
    <property type="entry name" value="Nucleoside Triphosphate Pyrophosphohydrolase"/>
    <property type="match status" value="1"/>
</dbReference>
<keyword evidence="15" id="KW-1185">Reference proteome</keyword>
<comment type="cofactor">
    <cofactor evidence="10">
        <name>Mg(2+)</name>
        <dbReference type="ChEBI" id="CHEBI:18420"/>
    </cofactor>
    <text evidence="10">Binds 1 Mg(2+) ion per subunit. The magnesium ion binds only when substrate is bound.</text>
</comment>
<dbReference type="GO" id="GO:0004452">
    <property type="term" value="F:isopentenyl-diphosphate delta-isomerase activity"/>
    <property type="evidence" value="ECO:0007669"/>
    <property type="project" value="UniProtKB-UniRule"/>
</dbReference>
<dbReference type="EC" id="5.3.3.2" evidence="3 10"/>
<dbReference type="SUPFAM" id="SSF55811">
    <property type="entry name" value="Nudix"/>
    <property type="match status" value="1"/>
</dbReference>
<keyword evidence="6 10" id="KW-0460">Magnesium</keyword>
<comment type="subcellular location">
    <subcellularLocation>
        <location evidence="10">Cytoplasm</location>
    </subcellularLocation>
</comment>
<sequence>MTSRETHLVELVHDDGTTDGAATVAEAHQPPGRLHRAFSVLLVDPSGRVLLQRRAAAKTRFPLRWANACCGHPAPGESLVEAANKRLGEELGTGPVELTEVGVYVYYAEDPTTGRVEFEYDHVLRADVPADLPLRPDPTEVAEVRWIDPVHLETELDVDPRAYAPWLGGVVNRLLRPSGPGPDGAGPPSGTPTDDASERSGGR</sequence>
<evidence type="ECO:0000259" key="13">
    <source>
        <dbReference type="PROSITE" id="PS51462"/>
    </source>
</evidence>
<dbReference type="InterPro" id="IPR056375">
    <property type="entry name" value="Idi_bact"/>
</dbReference>
<evidence type="ECO:0000256" key="9">
    <source>
        <dbReference type="ARBA" id="ARBA00023235"/>
    </source>
</evidence>
<evidence type="ECO:0000256" key="3">
    <source>
        <dbReference type="ARBA" id="ARBA00012057"/>
    </source>
</evidence>
<dbReference type="AlphaFoldDB" id="A0A1C6RH02"/>
<dbReference type="UniPathway" id="UPA00059">
    <property type="reaction ID" value="UER00104"/>
</dbReference>
<evidence type="ECO:0000313" key="15">
    <source>
        <dbReference type="Proteomes" id="UP000198906"/>
    </source>
</evidence>
<comment type="catalytic activity">
    <reaction evidence="10">
        <text>isopentenyl diphosphate = dimethylallyl diphosphate</text>
        <dbReference type="Rhea" id="RHEA:23284"/>
        <dbReference type="ChEBI" id="CHEBI:57623"/>
        <dbReference type="ChEBI" id="CHEBI:128769"/>
        <dbReference type="EC" id="5.3.3.2"/>
    </reaction>
</comment>
<feature type="binding site" evidence="10">
    <location>
        <position position="28"/>
    </location>
    <ligand>
        <name>Mn(2+)</name>
        <dbReference type="ChEBI" id="CHEBI:29035"/>
    </ligand>
</feature>
<evidence type="ECO:0000313" key="14">
    <source>
        <dbReference type="EMBL" id="SCL16372.1"/>
    </source>
</evidence>
<feature type="region of interest" description="Disordered" evidence="12">
    <location>
        <begin position="173"/>
        <end position="203"/>
    </location>
</feature>
<organism evidence="14 15">
    <name type="scientific">Micromonospora inyonensis</name>
    <dbReference type="NCBI Taxonomy" id="47866"/>
    <lineage>
        <taxon>Bacteria</taxon>
        <taxon>Bacillati</taxon>
        <taxon>Actinomycetota</taxon>
        <taxon>Actinomycetes</taxon>
        <taxon>Micromonosporales</taxon>
        <taxon>Micromonosporaceae</taxon>
        <taxon>Micromonospora</taxon>
    </lineage>
</organism>
<dbReference type="PANTHER" id="PTHR10885">
    <property type="entry name" value="ISOPENTENYL-DIPHOSPHATE DELTA-ISOMERASE"/>
    <property type="match status" value="1"/>
</dbReference>